<dbReference type="InterPro" id="IPR052192">
    <property type="entry name" value="Insect_Ionotropic_Sensory_Rcpt"/>
</dbReference>
<dbReference type="InterPro" id="IPR001320">
    <property type="entry name" value="Iontro_rcpt_C"/>
</dbReference>
<evidence type="ECO:0000256" key="10">
    <source>
        <dbReference type="ARBA" id="ARBA00023286"/>
    </source>
</evidence>
<keyword evidence="7 12" id="KW-0472">Membrane</keyword>
<evidence type="ECO:0000256" key="12">
    <source>
        <dbReference type="SAM" id="Phobius"/>
    </source>
</evidence>
<dbReference type="GO" id="GO:0015276">
    <property type="term" value="F:ligand-gated monoatomic ion channel activity"/>
    <property type="evidence" value="ECO:0007669"/>
    <property type="project" value="InterPro"/>
</dbReference>
<reference evidence="16 17" key="1">
    <citation type="journal article" date="2013" name="Nature">
        <title>Insights into bilaterian evolution from three spiralian genomes.</title>
        <authorList>
            <person name="Simakov O."/>
            <person name="Marletaz F."/>
            <person name="Cho S.J."/>
            <person name="Edsinger-Gonzales E."/>
            <person name="Havlak P."/>
            <person name="Hellsten U."/>
            <person name="Kuo D.H."/>
            <person name="Larsson T."/>
            <person name="Lv J."/>
            <person name="Arendt D."/>
            <person name="Savage R."/>
            <person name="Osoegawa K."/>
            <person name="de Jong P."/>
            <person name="Grimwood J."/>
            <person name="Chapman J.A."/>
            <person name="Shapiro H."/>
            <person name="Aerts A."/>
            <person name="Otillar R.P."/>
            <person name="Terry A.Y."/>
            <person name="Boore J.L."/>
            <person name="Grigoriev I.V."/>
            <person name="Lindberg D.R."/>
            <person name="Seaver E.C."/>
            <person name="Weisblat D.A."/>
            <person name="Putnam N.H."/>
            <person name="Rokhsar D.S."/>
        </authorList>
    </citation>
    <scope>NUCLEOTIDE SEQUENCE [LARGE SCALE GENOMIC DNA]</scope>
</reference>
<keyword evidence="2" id="KW-0813">Transport</keyword>
<evidence type="ECO:0000259" key="14">
    <source>
        <dbReference type="SMART" id="SM00079"/>
    </source>
</evidence>
<feature type="chain" id="PRO_5004718329" description="Ionotropic glutamate receptor L-glutamate and glycine-binding domain-containing protein" evidence="13">
    <location>
        <begin position="19"/>
        <end position="612"/>
    </location>
</feature>
<keyword evidence="6" id="KW-0406">Ion transport</keyword>
<feature type="domain" description="Ionotropic glutamate receptor L-glutamate and glycine-binding" evidence="15">
    <location>
        <begin position="210"/>
        <end position="260"/>
    </location>
</feature>
<evidence type="ECO:0000256" key="6">
    <source>
        <dbReference type="ARBA" id="ARBA00023065"/>
    </source>
</evidence>
<evidence type="ECO:0000259" key="15">
    <source>
        <dbReference type="SMART" id="SM00918"/>
    </source>
</evidence>
<keyword evidence="10" id="KW-1071">Ligand-gated ion channel</keyword>
<feature type="transmembrane region" description="Helical" evidence="12">
    <location>
        <begin position="572"/>
        <end position="593"/>
    </location>
</feature>
<evidence type="ECO:0000313" key="16">
    <source>
        <dbReference type="EMBL" id="ESP02690.1"/>
    </source>
</evidence>
<evidence type="ECO:0000256" key="11">
    <source>
        <dbReference type="ARBA" id="ARBA00023303"/>
    </source>
</evidence>
<dbReference type="Pfam" id="PF10613">
    <property type="entry name" value="Lig_chan-Glu_bd"/>
    <property type="match status" value="1"/>
</dbReference>
<dbReference type="Gene3D" id="3.40.190.10">
    <property type="entry name" value="Periplasmic binding protein-like II"/>
    <property type="match status" value="4"/>
</dbReference>
<evidence type="ECO:0000256" key="1">
    <source>
        <dbReference type="ARBA" id="ARBA00004651"/>
    </source>
</evidence>
<evidence type="ECO:0000256" key="8">
    <source>
        <dbReference type="ARBA" id="ARBA00023170"/>
    </source>
</evidence>
<dbReference type="PANTHER" id="PTHR42643">
    <property type="entry name" value="IONOTROPIC RECEPTOR 20A-RELATED"/>
    <property type="match status" value="1"/>
</dbReference>
<evidence type="ECO:0008006" key="18">
    <source>
        <dbReference type="Google" id="ProtNLM"/>
    </source>
</evidence>
<dbReference type="EMBL" id="KB200130">
    <property type="protein sequence ID" value="ESP02690.1"/>
    <property type="molecule type" value="Genomic_DNA"/>
</dbReference>
<keyword evidence="4 12" id="KW-0812">Transmembrane</keyword>
<dbReference type="SMART" id="SM00079">
    <property type="entry name" value="PBPe"/>
    <property type="match status" value="1"/>
</dbReference>
<evidence type="ECO:0000256" key="13">
    <source>
        <dbReference type="SAM" id="SignalP"/>
    </source>
</evidence>
<dbReference type="GeneID" id="20241891"/>
<sequence length="612" mass="68963">MTASKFMMLLILCIGTNSSEVTSMAEVIQIQISDVIYHLQQLSWEKIVIVHDSDSDEQASELVSQLERFGDILFTVVSLSRSEENDFLLLIYRKHLYKFMNIVRLIATGCAFTGSSSELVPSGTSEILLHTKSKWLIFPTNWCSPSMTFRFQTNLTNVAVVIPSSSQCIGILTLNGNIFESVPGTSTDEKIFPNIRYKLNGQKIIIGVVPDNPFEKNYYNILHTMSRYLNFTYDIVNSTNGEYGILTNGSWSGLIGQLVSHEIDLGLATLTPTVDRREAVDIVHPFGTSKPATYTATLLRSLVPKQVKPFETIQDLLDLPGWQIGVLSSTSEVIILNTSKNVDVQMFWKSFKSRTQKDANIQSTDINVHMKRITRGKYAFVIADGRERMKLLGNCSLEFNNNLFDMLDTEYSMAVPQGSLLKTELEDFIDKIKNSGLLEELMKPQDNRPSQCGVIDQTVKPLFFSTDLNVHMKKVSQGKYAFLTSYGHHLLKIYGDCSLDFNDHLLDLRSTDYSMAVQKGSLLKSKLDDFIDKIENSGLLEEIMKPQDNRPSQCRVIDQTVKPLFLDNIKGVFVLLAGVVVIAGITLVIDIVLHYKLHVQNGDIKQAWYQGW</sequence>
<dbReference type="PANTHER" id="PTHR42643:SF24">
    <property type="entry name" value="IONOTROPIC RECEPTOR 60A"/>
    <property type="match status" value="1"/>
</dbReference>
<evidence type="ECO:0000256" key="9">
    <source>
        <dbReference type="ARBA" id="ARBA00023180"/>
    </source>
</evidence>
<feature type="signal peptide" evidence="13">
    <location>
        <begin position="1"/>
        <end position="18"/>
    </location>
</feature>
<dbReference type="RefSeq" id="XP_009046574.1">
    <property type="nucleotide sequence ID" value="XM_009048326.1"/>
</dbReference>
<dbReference type="InterPro" id="IPR019594">
    <property type="entry name" value="Glu/Gly-bd"/>
</dbReference>
<keyword evidence="9" id="KW-0325">Glycoprotein</keyword>
<evidence type="ECO:0000256" key="7">
    <source>
        <dbReference type="ARBA" id="ARBA00023136"/>
    </source>
</evidence>
<keyword evidence="8" id="KW-0675">Receptor</keyword>
<keyword evidence="13" id="KW-0732">Signal</keyword>
<feature type="domain" description="Ionotropic glutamate receptor C-terminal" evidence="14">
    <location>
        <begin position="203"/>
        <end position="444"/>
    </location>
</feature>
<comment type="subcellular location">
    <subcellularLocation>
        <location evidence="1">Cell membrane</location>
        <topology evidence="1">Multi-pass membrane protein</topology>
    </subcellularLocation>
</comment>
<evidence type="ECO:0000256" key="3">
    <source>
        <dbReference type="ARBA" id="ARBA00022475"/>
    </source>
</evidence>
<evidence type="ECO:0000256" key="5">
    <source>
        <dbReference type="ARBA" id="ARBA00022989"/>
    </source>
</evidence>
<keyword evidence="17" id="KW-1185">Reference proteome</keyword>
<dbReference type="GO" id="GO:0005886">
    <property type="term" value="C:plasma membrane"/>
    <property type="evidence" value="ECO:0007669"/>
    <property type="project" value="UniProtKB-SubCell"/>
</dbReference>
<keyword evidence="11" id="KW-0407">Ion channel</keyword>
<keyword evidence="5 12" id="KW-1133">Transmembrane helix</keyword>
<dbReference type="KEGG" id="lgi:LOTGIDRAFT_171765"/>
<proteinExistence type="predicted"/>
<protein>
    <recommendedName>
        <fullName evidence="18">Ionotropic glutamate receptor L-glutamate and glycine-binding domain-containing protein</fullName>
    </recommendedName>
</protein>
<dbReference type="GO" id="GO:0050906">
    <property type="term" value="P:detection of stimulus involved in sensory perception"/>
    <property type="evidence" value="ECO:0007669"/>
    <property type="project" value="UniProtKB-ARBA"/>
</dbReference>
<dbReference type="AlphaFoldDB" id="V4CKC1"/>
<gene>
    <name evidence="16" type="ORF">LOTGIDRAFT_171765</name>
</gene>
<dbReference type="Proteomes" id="UP000030746">
    <property type="component" value="Unassembled WGS sequence"/>
</dbReference>
<name>V4CKC1_LOTGI</name>
<evidence type="ECO:0000256" key="2">
    <source>
        <dbReference type="ARBA" id="ARBA00022448"/>
    </source>
</evidence>
<evidence type="ECO:0000313" key="17">
    <source>
        <dbReference type="Proteomes" id="UP000030746"/>
    </source>
</evidence>
<accession>V4CKC1</accession>
<organism evidence="16 17">
    <name type="scientific">Lottia gigantea</name>
    <name type="common">Giant owl limpet</name>
    <dbReference type="NCBI Taxonomy" id="225164"/>
    <lineage>
        <taxon>Eukaryota</taxon>
        <taxon>Metazoa</taxon>
        <taxon>Spiralia</taxon>
        <taxon>Lophotrochozoa</taxon>
        <taxon>Mollusca</taxon>
        <taxon>Gastropoda</taxon>
        <taxon>Patellogastropoda</taxon>
        <taxon>Lottioidea</taxon>
        <taxon>Lottiidae</taxon>
        <taxon>Lottia</taxon>
    </lineage>
</organism>
<dbReference type="SUPFAM" id="SSF53850">
    <property type="entry name" value="Periplasmic binding protein-like II"/>
    <property type="match status" value="2"/>
</dbReference>
<dbReference type="OrthoDB" id="8186464at2759"/>
<dbReference type="SMART" id="SM00918">
    <property type="entry name" value="Lig_chan-Glu_bd"/>
    <property type="match status" value="1"/>
</dbReference>
<keyword evidence="3" id="KW-1003">Cell membrane</keyword>
<dbReference type="HOGENOM" id="CLU_007257_10_0_1"/>
<dbReference type="CTD" id="20241891"/>
<evidence type="ECO:0000256" key="4">
    <source>
        <dbReference type="ARBA" id="ARBA00022692"/>
    </source>
</evidence>